<feature type="compositionally biased region" description="Basic and acidic residues" evidence="1">
    <location>
        <begin position="79"/>
        <end position="101"/>
    </location>
</feature>
<feature type="region of interest" description="Disordered" evidence="1">
    <location>
        <begin position="74"/>
        <end position="110"/>
    </location>
</feature>
<dbReference type="OrthoDB" id="7996630at2"/>
<organism evidence="2 3">
    <name type="scientific">Candidatus Phycosocius bacilliformis</name>
    <dbReference type="NCBI Taxonomy" id="1445552"/>
    <lineage>
        <taxon>Bacteria</taxon>
        <taxon>Pseudomonadati</taxon>
        <taxon>Pseudomonadota</taxon>
        <taxon>Alphaproteobacteria</taxon>
        <taxon>Caulobacterales</taxon>
        <taxon>Caulobacterales incertae sedis</taxon>
        <taxon>Candidatus Phycosocius</taxon>
    </lineage>
</organism>
<evidence type="ECO:0008006" key="4">
    <source>
        <dbReference type="Google" id="ProtNLM"/>
    </source>
</evidence>
<dbReference type="Gene3D" id="1.10.10.10">
    <property type="entry name" value="Winged helix-like DNA-binding domain superfamily/Winged helix DNA-binding domain"/>
    <property type="match status" value="1"/>
</dbReference>
<dbReference type="InterPro" id="IPR036388">
    <property type="entry name" value="WH-like_DNA-bd_sf"/>
</dbReference>
<gene>
    <name evidence="2" type="ORF">PbB2_02832</name>
</gene>
<accession>A0A2P2EDK4</accession>
<protein>
    <recommendedName>
        <fullName evidence="4">GcrA cell cycle regulator</fullName>
    </recommendedName>
</protein>
<dbReference type="RefSeq" id="WP_108986042.1">
    <property type="nucleotide sequence ID" value="NZ_BFBR01000010.1"/>
</dbReference>
<dbReference type="EMBL" id="BFBR01000010">
    <property type="protein sequence ID" value="GBF59140.1"/>
    <property type="molecule type" value="Genomic_DNA"/>
</dbReference>
<reference evidence="2 3" key="1">
    <citation type="journal article" date="2018" name="Genome Announc.">
        <title>Draft Genome Sequence of "Candidatus Phycosocius bacilliformis," an Alphaproteobacterial Ectosymbiont of the Hydrocarbon-Producing Green Alga Botryococcus braunii.</title>
        <authorList>
            <person name="Tanabe Y."/>
            <person name="Yamaguchi H."/>
            <person name="Watanabe M.M."/>
        </authorList>
    </citation>
    <scope>NUCLEOTIDE SEQUENCE [LARGE SCALE GENOMIC DNA]</scope>
    <source>
        <strain evidence="2 3">BOTRYCO-2</strain>
    </source>
</reference>
<evidence type="ECO:0000313" key="3">
    <source>
        <dbReference type="Proteomes" id="UP000245086"/>
    </source>
</evidence>
<dbReference type="InterPro" id="IPR011681">
    <property type="entry name" value="GcrA"/>
</dbReference>
<evidence type="ECO:0000256" key="1">
    <source>
        <dbReference type="SAM" id="MobiDB-lite"/>
    </source>
</evidence>
<sequence length="167" mass="18964">MTTKQVGLIEKVLRMWSEGKSGTEIALATNISRSAVQGHLHRARQNHDARAKLRGQMNSHMYLAMKRASLAQDAYGEILAKRPKPEPKPKPTEKELPRPKDPPPPPPQARLLEHLSRNSCRYCYSDEAPYLLCGEPTSASSSWCEEHRRIVFKFVRTKPLTPRELAL</sequence>
<dbReference type="Proteomes" id="UP000245086">
    <property type="component" value="Unassembled WGS sequence"/>
</dbReference>
<dbReference type="Pfam" id="PF07750">
    <property type="entry name" value="GcrA"/>
    <property type="match status" value="1"/>
</dbReference>
<keyword evidence="3" id="KW-1185">Reference proteome</keyword>
<comment type="caution">
    <text evidence="2">The sequence shown here is derived from an EMBL/GenBank/DDBJ whole genome shotgun (WGS) entry which is preliminary data.</text>
</comment>
<proteinExistence type="predicted"/>
<name>A0A2P2EDK4_9PROT</name>
<dbReference type="AlphaFoldDB" id="A0A2P2EDK4"/>
<evidence type="ECO:0000313" key="2">
    <source>
        <dbReference type="EMBL" id="GBF59140.1"/>
    </source>
</evidence>